<evidence type="ECO:0000256" key="3">
    <source>
        <dbReference type="ARBA" id="ARBA00022729"/>
    </source>
</evidence>
<dbReference type="Proteomes" id="UP000823641">
    <property type="component" value="Unassembled WGS sequence"/>
</dbReference>
<evidence type="ECO:0000259" key="7">
    <source>
        <dbReference type="Pfam" id="PF14322"/>
    </source>
</evidence>
<comment type="subcellular location">
    <subcellularLocation>
        <location evidence="1">Cell outer membrane</location>
    </subcellularLocation>
</comment>
<feature type="domain" description="SusD-like N-terminal" evidence="7">
    <location>
        <begin position="86"/>
        <end position="223"/>
    </location>
</feature>
<feature type="domain" description="RagB/SusD" evidence="6">
    <location>
        <begin position="264"/>
        <end position="545"/>
    </location>
</feature>
<evidence type="ECO:0000313" key="8">
    <source>
        <dbReference type="EMBL" id="MBO8460296.1"/>
    </source>
</evidence>
<dbReference type="AlphaFoldDB" id="A0A9D9HU86"/>
<dbReference type="GO" id="GO:0009279">
    <property type="term" value="C:cell outer membrane"/>
    <property type="evidence" value="ECO:0007669"/>
    <property type="project" value="UniProtKB-SubCell"/>
</dbReference>
<evidence type="ECO:0000256" key="2">
    <source>
        <dbReference type="ARBA" id="ARBA00006275"/>
    </source>
</evidence>
<reference evidence="8" key="1">
    <citation type="submission" date="2020-10" db="EMBL/GenBank/DDBJ databases">
        <authorList>
            <person name="Gilroy R."/>
        </authorList>
    </citation>
    <scope>NUCLEOTIDE SEQUENCE</scope>
    <source>
        <strain evidence="8">G3-3990</strain>
    </source>
</reference>
<dbReference type="InterPro" id="IPR011990">
    <property type="entry name" value="TPR-like_helical_dom_sf"/>
</dbReference>
<reference evidence="8" key="2">
    <citation type="journal article" date="2021" name="PeerJ">
        <title>Extensive microbial diversity within the chicken gut microbiome revealed by metagenomics and culture.</title>
        <authorList>
            <person name="Gilroy R."/>
            <person name="Ravi A."/>
            <person name="Getino M."/>
            <person name="Pursley I."/>
            <person name="Horton D.L."/>
            <person name="Alikhan N.F."/>
            <person name="Baker D."/>
            <person name="Gharbi K."/>
            <person name="Hall N."/>
            <person name="Watson M."/>
            <person name="Adriaenssens E.M."/>
            <person name="Foster-Nyarko E."/>
            <person name="Jarju S."/>
            <person name="Secka A."/>
            <person name="Antonio M."/>
            <person name="Oren A."/>
            <person name="Chaudhuri R.R."/>
            <person name="La Ragione R."/>
            <person name="Hildebrand F."/>
            <person name="Pallen M.J."/>
        </authorList>
    </citation>
    <scope>NUCLEOTIDE SEQUENCE</scope>
    <source>
        <strain evidence="8">G3-3990</strain>
    </source>
</reference>
<comment type="caution">
    <text evidence="8">The sequence shown here is derived from an EMBL/GenBank/DDBJ whole genome shotgun (WGS) entry which is preliminary data.</text>
</comment>
<evidence type="ECO:0000313" key="9">
    <source>
        <dbReference type="Proteomes" id="UP000823641"/>
    </source>
</evidence>
<dbReference type="Pfam" id="PF14322">
    <property type="entry name" value="SusD-like_3"/>
    <property type="match status" value="1"/>
</dbReference>
<dbReference type="Gene3D" id="1.25.40.390">
    <property type="match status" value="1"/>
</dbReference>
<keyword evidence="5" id="KW-0998">Cell outer membrane</keyword>
<comment type="similarity">
    <text evidence="2">Belongs to the SusD family.</text>
</comment>
<evidence type="ECO:0000256" key="5">
    <source>
        <dbReference type="ARBA" id="ARBA00023237"/>
    </source>
</evidence>
<dbReference type="InterPro" id="IPR033985">
    <property type="entry name" value="SusD-like_N"/>
</dbReference>
<evidence type="ECO:0000259" key="6">
    <source>
        <dbReference type="Pfam" id="PF07980"/>
    </source>
</evidence>
<organism evidence="8 9">
    <name type="scientific">Candidatus Gallipaludibacter merdavium</name>
    <dbReference type="NCBI Taxonomy" id="2840839"/>
    <lineage>
        <taxon>Bacteria</taxon>
        <taxon>Pseudomonadati</taxon>
        <taxon>Bacteroidota</taxon>
        <taxon>Bacteroidia</taxon>
        <taxon>Bacteroidales</taxon>
        <taxon>Candidatus Gallipaludibacter</taxon>
    </lineage>
</organism>
<sequence>MKQYKFLVASLLVAGLTLTSCEDFLDLQPTGSFTSEQMDDESIEGLMAAAYAGLEGHFFGNNEAFSAPTSNWVYDVRSDDAYKGGGGVTMEAYIHQLEISNLTSDNACALNKWRNHYYAIARVHKAMNAINDAESIEDKAPLLAELRLLRGYFYFDLIRIFKQIPYLTENSVATETRADEFTREEIFQKIQDDLTYAWQNLPAEQEQVGRFNKYVAAALKAKVAAQVSDWPTVEAYADSVIASGKYQLYDNYLDMSKIEFENKKEAIMAVQYSTADNNAHINWGNLLNTTYSEGNLFGTGDDFFLASQNLVNAFRTDENGLPYLDTFNDEDVYVGMDGNVDPRLDFTVGRIGMPFRGYTYTEGWCRAYDTYGEYSGKKGLIDPNSPDMVQGFPWGASALNFNIIRYADILLLKAEALIEQNKDLEGARTLINDVREKAKRSVSSTYTPVDCNPAKANYKVEPYPAAGWTQDYARKAVRMERRLELAMEGHRWFDLLRWGNAVEVMNEYFETESYLRPYYADAHMTEDELYFAIPKEEVDNAGNLYK</sequence>
<keyword evidence="3" id="KW-0732">Signal</keyword>
<protein>
    <submittedName>
        <fullName evidence="8">RagB/SusD family nutrient uptake outer membrane protein</fullName>
    </submittedName>
</protein>
<accession>A0A9D9HU86</accession>
<dbReference type="InterPro" id="IPR012944">
    <property type="entry name" value="SusD_RagB_dom"/>
</dbReference>
<evidence type="ECO:0000256" key="1">
    <source>
        <dbReference type="ARBA" id="ARBA00004442"/>
    </source>
</evidence>
<evidence type="ECO:0000256" key="4">
    <source>
        <dbReference type="ARBA" id="ARBA00023136"/>
    </source>
</evidence>
<dbReference type="PROSITE" id="PS51257">
    <property type="entry name" value="PROKAR_LIPOPROTEIN"/>
    <property type="match status" value="1"/>
</dbReference>
<proteinExistence type="inferred from homology"/>
<dbReference type="SUPFAM" id="SSF48452">
    <property type="entry name" value="TPR-like"/>
    <property type="match status" value="1"/>
</dbReference>
<keyword evidence="4" id="KW-0472">Membrane</keyword>
<name>A0A9D9HU86_9BACT</name>
<dbReference type="EMBL" id="JADIMG010000079">
    <property type="protein sequence ID" value="MBO8460296.1"/>
    <property type="molecule type" value="Genomic_DNA"/>
</dbReference>
<dbReference type="Pfam" id="PF07980">
    <property type="entry name" value="SusD_RagB"/>
    <property type="match status" value="1"/>
</dbReference>
<gene>
    <name evidence="8" type="ORF">IAA73_08200</name>
</gene>